<feature type="transmembrane region" description="Helical" evidence="1">
    <location>
        <begin position="398"/>
        <end position="419"/>
    </location>
</feature>
<sequence length="517" mass="60194">MKIKNLKREARKRLKRNYWSSVFICLLSIFLVGTSSLTIRVIETRNLQVVSPFFDLTHNNSSNSAIITTIYHTITSEDSSVDLNETFHVTRGVFDVIFDVLTDASNTFLRLMKGITGLFTDSVDDSVLLLIGVLLVFCYRVFFASVLEVGIARFFMESRLYPKTSFLRSFFPFKRKRYFSIVKGMFRRELYLFFWSFTIIGGVIKYYSYRFVPYLLAEGKNISSKEAILLSRQMMHGKKWKAFLLDLSFFPWNILDVCTFGLVGILFGNPYKSVTDAEFYASVRKVVSRKEKEYFDVALTKVSVLEPIFKFWNRFRTNYFRDGVFYHHYDLRTLILFFFTFSFIGWLWEGALFIINHGVFVNRGVLQGPWLPIYGTGCVVVLLLLFSKRIKPYLKNPMLTFVIIMVICATIEYGTGWFLETFQHAKWWDYSGYFLNLHGRICLEGTLFFGLGGSLCIYVVAPFLYRVYQKISKPVQTVLCLTLTVIFVIDFIYSCQHPNQGVGITETYEPIVEEETN</sequence>
<feature type="transmembrane region" description="Helical" evidence="1">
    <location>
        <begin position="249"/>
        <end position="268"/>
    </location>
</feature>
<feature type="transmembrane region" description="Helical" evidence="1">
    <location>
        <begin position="190"/>
        <end position="209"/>
    </location>
</feature>
<dbReference type="Proteomes" id="UP000886725">
    <property type="component" value="Unassembled WGS sequence"/>
</dbReference>
<dbReference type="EMBL" id="DVFU01000095">
    <property type="protein sequence ID" value="HIQ65055.1"/>
    <property type="molecule type" value="Genomic_DNA"/>
</dbReference>
<dbReference type="Pfam" id="PF06161">
    <property type="entry name" value="DUF975"/>
    <property type="match status" value="1"/>
</dbReference>
<comment type="caution">
    <text evidence="2">The sequence shown here is derived from an EMBL/GenBank/DDBJ whole genome shotgun (WGS) entry which is preliminary data.</text>
</comment>
<dbReference type="InterPro" id="IPR010380">
    <property type="entry name" value="DUF975"/>
</dbReference>
<name>A0A9D0Z226_9FIRM</name>
<evidence type="ECO:0000313" key="2">
    <source>
        <dbReference type="EMBL" id="HIQ65055.1"/>
    </source>
</evidence>
<dbReference type="PANTHER" id="PTHR40076:SF1">
    <property type="entry name" value="MEMBRANE PROTEIN"/>
    <property type="match status" value="1"/>
</dbReference>
<evidence type="ECO:0000313" key="3">
    <source>
        <dbReference type="Proteomes" id="UP000886725"/>
    </source>
</evidence>
<feature type="transmembrane region" description="Helical" evidence="1">
    <location>
        <begin position="334"/>
        <end position="355"/>
    </location>
</feature>
<reference evidence="2" key="1">
    <citation type="submission" date="2020-10" db="EMBL/GenBank/DDBJ databases">
        <authorList>
            <person name="Gilroy R."/>
        </authorList>
    </citation>
    <scope>NUCLEOTIDE SEQUENCE</scope>
    <source>
        <strain evidence="2">CHK165-10780</strain>
    </source>
</reference>
<keyword evidence="1" id="KW-0472">Membrane</keyword>
<proteinExistence type="predicted"/>
<keyword evidence="1" id="KW-1133">Transmembrane helix</keyword>
<feature type="transmembrane region" description="Helical" evidence="1">
    <location>
        <begin position="367"/>
        <end position="386"/>
    </location>
</feature>
<dbReference type="InterPro" id="IPR010540">
    <property type="entry name" value="CmpB_TMEM229"/>
</dbReference>
<gene>
    <name evidence="2" type="ORF">IAC85_04875</name>
</gene>
<protein>
    <submittedName>
        <fullName evidence="2">DUF975 family protein</fullName>
    </submittedName>
</protein>
<feature type="transmembrane region" description="Helical" evidence="1">
    <location>
        <begin position="21"/>
        <end position="42"/>
    </location>
</feature>
<reference evidence="2" key="2">
    <citation type="journal article" date="2021" name="PeerJ">
        <title>Extensive microbial diversity within the chicken gut microbiome revealed by metagenomics and culture.</title>
        <authorList>
            <person name="Gilroy R."/>
            <person name="Ravi A."/>
            <person name="Getino M."/>
            <person name="Pursley I."/>
            <person name="Horton D.L."/>
            <person name="Alikhan N.F."/>
            <person name="Baker D."/>
            <person name="Gharbi K."/>
            <person name="Hall N."/>
            <person name="Watson M."/>
            <person name="Adriaenssens E.M."/>
            <person name="Foster-Nyarko E."/>
            <person name="Jarju S."/>
            <person name="Secka A."/>
            <person name="Antonio M."/>
            <person name="Oren A."/>
            <person name="Chaudhuri R.R."/>
            <person name="La Ragione R."/>
            <person name="Hildebrand F."/>
            <person name="Pallen M.J."/>
        </authorList>
    </citation>
    <scope>NUCLEOTIDE SEQUENCE</scope>
    <source>
        <strain evidence="2">CHK165-10780</strain>
    </source>
</reference>
<feature type="transmembrane region" description="Helical" evidence="1">
    <location>
        <begin position="447"/>
        <end position="468"/>
    </location>
</feature>
<feature type="transmembrane region" description="Helical" evidence="1">
    <location>
        <begin position="127"/>
        <end position="155"/>
    </location>
</feature>
<dbReference type="AlphaFoldDB" id="A0A9D0Z226"/>
<dbReference type="PANTHER" id="PTHR40076">
    <property type="entry name" value="MEMBRANE PROTEIN-RELATED"/>
    <property type="match status" value="1"/>
</dbReference>
<feature type="transmembrane region" description="Helical" evidence="1">
    <location>
        <begin position="475"/>
        <end position="493"/>
    </location>
</feature>
<accession>A0A9D0Z226</accession>
<dbReference type="Pfam" id="PF06541">
    <property type="entry name" value="ABC_trans_CmpB"/>
    <property type="match status" value="1"/>
</dbReference>
<evidence type="ECO:0000256" key="1">
    <source>
        <dbReference type="SAM" id="Phobius"/>
    </source>
</evidence>
<organism evidence="2 3">
    <name type="scientific">Candidatus Faecenecus gallistercoris</name>
    <dbReference type="NCBI Taxonomy" id="2840793"/>
    <lineage>
        <taxon>Bacteria</taxon>
        <taxon>Bacillati</taxon>
        <taxon>Bacillota</taxon>
        <taxon>Bacillota incertae sedis</taxon>
        <taxon>Candidatus Faecenecus</taxon>
    </lineage>
</organism>
<keyword evidence="1" id="KW-0812">Transmembrane</keyword>